<dbReference type="InterPro" id="IPR029063">
    <property type="entry name" value="SAM-dependent_MTases_sf"/>
</dbReference>
<sequence length="1614" mass="180714">MATTAVALAAISAGAWQPWLAAVLALLFLLSLPKCWRLQRRCEEERRCLKVAEAQFSRQQAQREKLAAQLKVAGARVAKQGAAIAKEIAYQRAEASPAAAEQAAAVQLRAEAEELQRLAEVLLLCITWSMDWRDDGDDGLITASQMARADYHTAFAEALAPGGAALVNRSLRQWAGDRFGGGKMFLWNVKDSFDPPRLDGTAWTFDNDSKIFPVNRPLLTKTHKIHVFESFAGAYAGWKHACRFLQDHFSIPFQTVGLEFDLSTCVAYAMSHNASIIDPKTAHAPINLAKADGDFIIHASLEDDAWVPMVSEWGVPLMSISSPCQPYSNASKGLGLDSDQGCLLPSAILRCRILRPIAVMIEQVNGFSTHRHKTHCLQVLKAVGYKLIWQRTLDASEFGSVSRLRWLALAVHRNSQEIEPVQCESWPQIVQLFPQMLDALFPEPIPQSMQLTVTEKMLACAKDTCFLPPFMKHLKNASGQEVLHARMVNENGVIPTIMAMYGQQHELDRSTLEKKGYYGHFFGSCEENLRFLHPAEIQMCHITYGEAFVENDFKQAWKNVGNMICCPHATLLLTNALNLLKIVDKKLSMHEVFDALFQNRLKASECRVVTGSFATMFVRKDDNSCDWDLHMRHYDEFCKNEECVFQLPEGKAWSPSIGLFNSDCKPQPSEGEASQISQCAQTEVDAISDTMKFNPLLRIKVETAKRLMIMWAYADVSPHDLSCHFNGKMTLEDSMDSEDGFAFILKHQVSFQEMDHPEQFASPCLKEDALIFIKLERIGKYQEQLDKLNLESVRFDQFGIISVGQKLYHDTMFFDFRISHQELDQYACMILAAFLGTQMSFQWSEIAMQFNLSIQGEEIQRKTLERFWTQIFSQASAEALQISVHAMHLPSITEVTYQMKHPFPPDAFALLLAVVTNRALLDTLVETGAIRVVLKWKGKTLWDGTVSQSLNVQTLIALLQIGFFPILLGKNMRLVYKAKQYCDVTIGELAQNNANQSAIFQLVAECSGGTGTKESQRAYVRNSLAATLLEQGFSIDWVAPTTETIMSKVGLKQTTAITQLPPGKQRVDSLLKICDDCGLTPPPKMTRAVAKTAQAGETRARKKIVVQIDPNEYQIEPSFFLAQNDQPLMQQKEIRHKSTGVVMLSYESAAPWIAEGQRITADELAMIIPGQHEIQGSLKHEIMNIPCKDSAMRPVILKATVVQLGEKCVKTMTSEKPAIDEMDCTTIAITLWKEDWQTEEWSHIVDHPFAFVRQTLASQGHDEILQATWGRSLRNQKQQTTSQHATSLQFHATIQTDKLRALLTTSGFNKIWITPKDRMGRLDSTWRVIWIEGSLPHLNSLASKTNGCAGLVKNRTSMGLRFSAVDFDQAWGVLFPGKPTPKPHDVNMLFHAQSLPYGCNADMLRKWGEQLNWDIHPIKALGPNAWLIGSKVHPPPGILTFNSKPVLLKHLPPKDATAPSPIVAGPKPWKSDAKRSTNANEQFGMQGDPWAPAAQQKGLPPAFANTGPSETKFKEQDAKIDEQNVKIQKMNDALEKLTADTKQEFLNVQEREKQSQLQMHTAIQAVKSDLESAFQNAIQQQSVQLNGTLGELRALLQAKPKRARANADGDMEDD</sequence>
<reference evidence="4" key="1">
    <citation type="submission" date="2022-10" db="EMBL/GenBank/DDBJ databases">
        <authorList>
            <person name="Chen Y."/>
            <person name="Dougan E. K."/>
            <person name="Chan C."/>
            <person name="Rhodes N."/>
            <person name="Thang M."/>
        </authorList>
    </citation>
    <scope>NUCLEOTIDE SEQUENCE</scope>
</reference>
<proteinExistence type="predicted"/>
<organism evidence="4">
    <name type="scientific">Cladocopium goreaui</name>
    <dbReference type="NCBI Taxonomy" id="2562237"/>
    <lineage>
        <taxon>Eukaryota</taxon>
        <taxon>Sar</taxon>
        <taxon>Alveolata</taxon>
        <taxon>Dinophyceae</taxon>
        <taxon>Suessiales</taxon>
        <taxon>Symbiodiniaceae</taxon>
        <taxon>Cladocopium</taxon>
    </lineage>
</organism>
<dbReference type="EMBL" id="CAMXCT020001188">
    <property type="protein sequence ID" value="CAL1141032.1"/>
    <property type="molecule type" value="Genomic_DNA"/>
</dbReference>
<gene>
    <name evidence="4" type="ORF">C1SCF055_LOCUS14911</name>
</gene>
<protein>
    <submittedName>
        <fullName evidence="6">Type II methyltransferase M.NaeI (M.NaeI) (Cytosine-specific methyltransferase NaeI) (Modification methylase NaeI)</fullName>
    </submittedName>
</protein>
<evidence type="ECO:0000256" key="2">
    <source>
        <dbReference type="ARBA" id="ARBA00022679"/>
    </source>
</evidence>
<keyword evidence="1 6" id="KW-0489">Methyltransferase</keyword>
<dbReference type="GO" id="GO:0008168">
    <property type="term" value="F:methyltransferase activity"/>
    <property type="evidence" value="ECO:0007669"/>
    <property type="project" value="UniProtKB-KW"/>
</dbReference>
<dbReference type="Pfam" id="PF00145">
    <property type="entry name" value="DNA_methylase"/>
    <property type="match status" value="1"/>
</dbReference>
<dbReference type="InterPro" id="IPR001525">
    <property type="entry name" value="C5_MeTfrase"/>
</dbReference>
<dbReference type="SUPFAM" id="SSF53335">
    <property type="entry name" value="S-adenosyl-L-methionine-dependent methyltransferases"/>
    <property type="match status" value="1"/>
</dbReference>
<dbReference type="Proteomes" id="UP001152797">
    <property type="component" value="Unassembled WGS sequence"/>
</dbReference>
<evidence type="ECO:0000256" key="3">
    <source>
        <dbReference type="SAM" id="MobiDB-lite"/>
    </source>
</evidence>
<comment type="caution">
    <text evidence="4">The sequence shown here is derived from an EMBL/GenBank/DDBJ whole genome shotgun (WGS) entry which is preliminary data.</text>
</comment>
<dbReference type="OrthoDB" id="419654at2759"/>
<evidence type="ECO:0000256" key="1">
    <source>
        <dbReference type="ARBA" id="ARBA00022603"/>
    </source>
</evidence>
<dbReference type="EMBL" id="CAMXCT030001188">
    <property type="protein sequence ID" value="CAL4774969.1"/>
    <property type="molecule type" value="Genomic_DNA"/>
</dbReference>
<accession>A0A9P1CAK3</accession>
<dbReference type="EMBL" id="CAMXCT010001188">
    <property type="protein sequence ID" value="CAI3987657.1"/>
    <property type="molecule type" value="Genomic_DNA"/>
</dbReference>
<reference evidence="5" key="2">
    <citation type="submission" date="2024-04" db="EMBL/GenBank/DDBJ databases">
        <authorList>
            <person name="Chen Y."/>
            <person name="Shah S."/>
            <person name="Dougan E. K."/>
            <person name="Thang M."/>
            <person name="Chan C."/>
        </authorList>
    </citation>
    <scope>NUCLEOTIDE SEQUENCE [LARGE SCALE GENOMIC DNA]</scope>
</reference>
<dbReference type="Gene3D" id="3.40.50.150">
    <property type="entry name" value="Vaccinia Virus protein VP39"/>
    <property type="match status" value="1"/>
</dbReference>
<evidence type="ECO:0000313" key="4">
    <source>
        <dbReference type="EMBL" id="CAI3987657.1"/>
    </source>
</evidence>
<keyword evidence="2" id="KW-0808">Transferase</keyword>
<evidence type="ECO:0000313" key="6">
    <source>
        <dbReference type="EMBL" id="CAL4774969.1"/>
    </source>
</evidence>
<evidence type="ECO:0000313" key="5">
    <source>
        <dbReference type="EMBL" id="CAL1141032.1"/>
    </source>
</evidence>
<name>A0A9P1CAK3_9DINO</name>
<dbReference type="GO" id="GO:0032259">
    <property type="term" value="P:methylation"/>
    <property type="evidence" value="ECO:0007669"/>
    <property type="project" value="UniProtKB-KW"/>
</dbReference>
<keyword evidence="7" id="KW-1185">Reference proteome</keyword>
<evidence type="ECO:0000313" key="7">
    <source>
        <dbReference type="Proteomes" id="UP001152797"/>
    </source>
</evidence>
<feature type="region of interest" description="Disordered" evidence="3">
    <location>
        <begin position="1457"/>
        <end position="1517"/>
    </location>
</feature>